<dbReference type="GO" id="GO:0005975">
    <property type="term" value="P:carbohydrate metabolic process"/>
    <property type="evidence" value="ECO:0007669"/>
    <property type="project" value="InterPro"/>
</dbReference>
<accession>A0AAE0WZD2</accession>
<reference evidence="6" key="1">
    <citation type="journal article" date="2023" name="Mol. Phylogenet. Evol.">
        <title>Genome-scale phylogeny and comparative genomics of the fungal order Sordariales.</title>
        <authorList>
            <person name="Hensen N."/>
            <person name="Bonometti L."/>
            <person name="Westerberg I."/>
            <person name="Brannstrom I.O."/>
            <person name="Guillou S."/>
            <person name="Cros-Aarteil S."/>
            <person name="Calhoun S."/>
            <person name="Haridas S."/>
            <person name="Kuo A."/>
            <person name="Mondo S."/>
            <person name="Pangilinan J."/>
            <person name="Riley R."/>
            <person name="LaButti K."/>
            <person name="Andreopoulos B."/>
            <person name="Lipzen A."/>
            <person name="Chen C."/>
            <person name="Yan M."/>
            <person name="Daum C."/>
            <person name="Ng V."/>
            <person name="Clum A."/>
            <person name="Steindorff A."/>
            <person name="Ohm R.A."/>
            <person name="Martin F."/>
            <person name="Silar P."/>
            <person name="Natvig D.O."/>
            <person name="Lalanne C."/>
            <person name="Gautier V."/>
            <person name="Ament-Velasquez S.L."/>
            <person name="Kruys A."/>
            <person name="Hutchinson M.I."/>
            <person name="Powell A.J."/>
            <person name="Barry K."/>
            <person name="Miller A.N."/>
            <person name="Grigoriev I.V."/>
            <person name="Debuchy R."/>
            <person name="Gladieux P."/>
            <person name="Hiltunen Thoren M."/>
            <person name="Johannesson H."/>
        </authorList>
    </citation>
    <scope>NUCLEOTIDE SEQUENCE</scope>
    <source>
        <strain evidence="6">CBS 314.62</strain>
    </source>
</reference>
<reference evidence="6" key="2">
    <citation type="submission" date="2023-06" db="EMBL/GenBank/DDBJ databases">
        <authorList>
            <consortium name="Lawrence Berkeley National Laboratory"/>
            <person name="Haridas S."/>
            <person name="Hensen N."/>
            <person name="Bonometti L."/>
            <person name="Westerberg I."/>
            <person name="Brannstrom I.O."/>
            <person name="Guillou S."/>
            <person name="Cros-Aarteil S."/>
            <person name="Calhoun S."/>
            <person name="Kuo A."/>
            <person name="Mondo S."/>
            <person name="Pangilinan J."/>
            <person name="Riley R."/>
            <person name="Labutti K."/>
            <person name="Andreopoulos B."/>
            <person name="Lipzen A."/>
            <person name="Chen C."/>
            <person name="Yanf M."/>
            <person name="Daum C."/>
            <person name="Ng V."/>
            <person name="Clum A."/>
            <person name="Steindorff A."/>
            <person name="Ohm R."/>
            <person name="Martin F."/>
            <person name="Silar P."/>
            <person name="Natvig D."/>
            <person name="Lalanne C."/>
            <person name="Gautier V."/>
            <person name="Ament-Velasquez S.L."/>
            <person name="Kruys A."/>
            <person name="Hutchinson M.I."/>
            <person name="Powell A.J."/>
            <person name="Barry K."/>
            <person name="Miller A.N."/>
            <person name="Grigoriev I.V."/>
            <person name="Debuchy R."/>
            <person name="Gladieux P."/>
            <person name="Thoren M.H."/>
            <person name="Johannesson H."/>
        </authorList>
    </citation>
    <scope>NUCLEOTIDE SEQUENCE</scope>
    <source>
        <strain evidence="6">CBS 314.62</strain>
    </source>
</reference>
<comment type="caution">
    <text evidence="6">The sequence shown here is derived from an EMBL/GenBank/DDBJ whole genome shotgun (WGS) entry which is preliminary data.</text>
</comment>
<dbReference type="GO" id="GO:0005576">
    <property type="term" value="C:extracellular region"/>
    <property type="evidence" value="ECO:0007669"/>
    <property type="project" value="UniProtKB-SubCell"/>
</dbReference>
<name>A0AAE0WZD2_9PEZI</name>
<dbReference type="PROSITE" id="PS00562">
    <property type="entry name" value="CBM1_1"/>
    <property type="match status" value="1"/>
</dbReference>
<dbReference type="AlphaFoldDB" id="A0AAE0WZD2"/>
<dbReference type="EMBL" id="JAULSO010000007">
    <property type="protein sequence ID" value="KAK3681260.1"/>
    <property type="molecule type" value="Genomic_DNA"/>
</dbReference>
<evidence type="ECO:0000256" key="2">
    <source>
        <dbReference type="ARBA" id="ARBA00022525"/>
    </source>
</evidence>
<evidence type="ECO:0000256" key="3">
    <source>
        <dbReference type="ARBA" id="ARBA00022729"/>
    </source>
</evidence>
<keyword evidence="2" id="KW-0964">Secreted</keyword>
<dbReference type="InterPro" id="IPR035971">
    <property type="entry name" value="CBD_sf"/>
</dbReference>
<feature type="domain" description="CBM1" evidence="5">
    <location>
        <begin position="56"/>
        <end position="92"/>
    </location>
</feature>
<gene>
    <name evidence="6" type="ORF">B0T22DRAFT_523351</name>
</gene>
<feature type="chain" id="PRO_5042175864" description="CBM1 domain-containing protein" evidence="4">
    <location>
        <begin position="18"/>
        <end position="164"/>
    </location>
</feature>
<dbReference type="InterPro" id="IPR000254">
    <property type="entry name" value="CBD"/>
</dbReference>
<evidence type="ECO:0000313" key="6">
    <source>
        <dbReference type="EMBL" id="KAK3681260.1"/>
    </source>
</evidence>
<evidence type="ECO:0000259" key="5">
    <source>
        <dbReference type="PROSITE" id="PS51164"/>
    </source>
</evidence>
<dbReference type="PROSITE" id="PS51164">
    <property type="entry name" value="CBM1_2"/>
    <property type="match status" value="1"/>
</dbReference>
<dbReference type="Pfam" id="PF00734">
    <property type="entry name" value="CBM_1"/>
    <property type="match status" value="1"/>
</dbReference>
<dbReference type="GO" id="GO:0030248">
    <property type="term" value="F:cellulose binding"/>
    <property type="evidence" value="ECO:0007669"/>
    <property type="project" value="InterPro"/>
</dbReference>
<proteinExistence type="predicted"/>
<feature type="signal peptide" evidence="4">
    <location>
        <begin position="1"/>
        <end position="17"/>
    </location>
</feature>
<keyword evidence="3 4" id="KW-0732">Signal</keyword>
<dbReference type="SMART" id="SM00236">
    <property type="entry name" value="fCBD"/>
    <property type="match status" value="1"/>
</dbReference>
<dbReference type="SUPFAM" id="SSF57180">
    <property type="entry name" value="Cellulose-binding domain"/>
    <property type="match status" value="1"/>
</dbReference>
<dbReference type="Proteomes" id="UP001270362">
    <property type="component" value="Unassembled WGS sequence"/>
</dbReference>
<evidence type="ECO:0000256" key="1">
    <source>
        <dbReference type="ARBA" id="ARBA00004613"/>
    </source>
</evidence>
<evidence type="ECO:0000256" key="4">
    <source>
        <dbReference type="SAM" id="SignalP"/>
    </source>
</evidence>
<comment type="subcellular location">
    <subcellularLocation>
        <location evidence="1">Secreted</location>
    </subcellularLocation>
</comment>
<sequence>MVRPIVFVPLLAGTAMAQWRPTWRPRPTQTYYPTPPPPTQATPTATYIAPPPNAAGTQSLYGQCGGQEWTGPYICPSGAACKSGNQWYSQCVAVTGAGGPANPPPSATDLVTRTLTTIFSVGGPTPTVISTRITYLTPRPSSTATSFVTVTLVPDEPCDQDWCR</sequence>
<keyword evidence="7" id="KW-1185">Reference proteome</keyword>
<protein>
    <recommendedName>
        <fullName evidence="5">CBM1 domain-containing protein</fullName>
    </recommendedName>
</protein>
<evidence type="ECO:0000313" key="7">
    <source>
        <dbReference type="Proteomes" id="UP001270362"/>
    </source>
</evidence>
<organism evidence="6 7">
    <name type="scientific">Podospora appendiculata</name>
    <dbReference type="NCBI Taxonomy" id="314037"/>
    <lineage>
        <taxon>Eukaryota</taxon>
        <taxon>Fungi</taxon>
        <taxon>Dikarya</taxon>
        <taxon>Ascomycota</taxon>
        <taxon>Pezizomycotina</taxon>
        <taxon>Sordariomycetes</taxon>
        <taxon>Sordariomycetidae</taxon>
        <taxon>Sordariales</taxon>
        <taxon>Podosporaceae</taxon>
        <taxon>Podospora</taxon>
    </lineage>
</organism>